<dbReference type="PROSITE" id="PS51257">
    <property type="entry name" value="PROKAR_LIPOPROTEIN"/>
    <property type="match status" value="1"/>
</dbReference>
<evidence type="ECO:0000313" key="2">
    <source>
        <dbReference type="Proteomes" id="UP001212152"/>
    </source>
</evidence>
<keyword evidence="2" id="KW-1185">Reference proteome</keyword>
<organism evidence="1 2">
    <name type="scientific">Geranomyces variabilis</name>
    <dbReference type="NCBI Taxonomy" id="109894"/>
    <lineage>
        <taxon>Eukaryota</taxon>
        <taxon>Fungi</taxon>
        <taxon>Fungi incertae sedis</taxon>
        <taxon>Chytridiomycota</taxon>
        <taxon>Chytridiomycota incertae sedis</taxon>
        <taxon>Chytridiomycetes</taxon>
        <taxon>Spizellomycetales</taxon>
        <taxon>Powellomycetaceae</taxon>
        <taxon>Geranomyces</taxon>
    </lineage>
</organism>
<dbReference type="AlphaFoldDB" id="A0AAD5XMI2"/>
<name>A0AAD5XMI2_9FUNG</name>
<comment type="caution">
    <text evidence="1">The sequence shown here is derived from an EMBL/GenBank/DDBJ whole genome shotgun (WGS) entry which is preliminary data.</text>
</comment>
<accession>A0AAD5XMI2</accession>
<proteinExistence type="predicted"/>
<protein>
    <submittedName>
        <fullName evidence="1">Uncharacterized protein</fullName>
    </submittedName>
</protein>
<dbReference type="Proteomes" id="UP001212152">
    <property type="component" value="Unassembled WGS sequence"/>
</dbReference>
<reference evidence="1" key="1">
    <citation type="submission" date="2020-05" db="EMBL/GenBank/DDBJ databases">
        <title>Phylogenomic resolution of chytrid fungi.</title>
        <authorList>
            <person name="Stajich J.E."/>
            <person name="Amses K."/>
            <person name="Simmons R."/>
            <person name="Seto K."/>
            <person name="Myers J."/>
            <person name="Bonds A."/>
            <person name="Quandt C.A."/>
            <person name="Barry K."/>
            <person name="Liu P."/>
            <person name="Grigoriev I."/>
            <person name="Longcore J.E."/>
            <person name="James T.Y."/>
        </authorList>
    </citation>
    <scope>NUCLEOTIDE SEQUENCE</scope>
    <source>
        <strain evidence="1">JEL0379</strain>
    </source>
</reference>
<sequence>METKRLQIHDASVHVWSATVTAASVACLSEHVAGRFGLNSVPTHLYRLLSAPPNRAIDELAEPLDLGSDNSFDLLQDGGLYSIHEKVLSLAFSASTPSPTSHIDIPIPMYDGDLLDEAKKAMLMSYNLAPDAPCDVRAVVTVAGVRAFTDISTSEELRKASSEGWPLRITIDREAKTIPGVEVGIRNIVELAVKMLMVFGDLKTTPTNILKDFAWGEQPSLPWMHPIFERLGVPIQRRLSFWRSLCTAYDDLSSQVLHIQYDQMMPAWDEINEKEAVECFSPTRTSIPALHAKATFYAKEMIKYLVEQGLNENLVMATFYLRLVDERLLNGTASFRGEITNLYLTPNDYLQQSLKQLYSGMSGNDEKLTAWAKERLLAMYSASSVTWPLNPPSDIK</sequence>
<dbReference type="EMBL" id="JADGJQ010000095">
    <property type="protein sequence ID" value="KAJ3170473.1"/>
    <property type="molecule type" value="Genomic_DNA"/>
</dbReference>
<evidence type="ECO:0000313" key="1">
    <source>
        <dbReference type="EMBL" id="KAJ3170473.1"/>
    </source>
</evidence>
<gene>
    <name evidence="1" type="ORF">HDU87_008767</name>
</gene>